<dbReference type="EMBL" id="JHAC01000011">
    <property type="protein sequence ID" value="EYB69095.1"/>
    <property type="molecule type" value="Genomic_DNA"/>
</dbReference>
<evidence type="ECO:0000313" key="2">
    <source>
        <dbReference type="EMBL" id="EYB69095.1"/>
    </source>
</evidence>
<proteinExistence type="predicted"/>
<name>A0A016QSM6_9DEIO</name>
<evidence type="ECO:0000256" key="1">
    <source>
        <dbReference type="SAM" id="MobiDB-lite"/>
    </source>
</evidence>
<dbReference type="Proteomes" id="UP000020492">
    <property type="component" value="Unassembled WGS sequence"/>
</dbReference>
<evidence type="ECO:0000313" key="3">
    <source>
        <dbReference type="Proteomes" id="UP000020492"/>
    </source>
</evidence>
<dbReference type="AlphaFoldDB" id="A0A016QSM6"/>
<comment type="caution">
    <text evidence="2">The sequence shown here is derived from an EMBL/GenBank/DDBJ whole genome shotgun (WGS) entry which is preliminary data.</text>
</comment>
<feature type="compositionally biased region" description="Polar residues" evidence="1">
    <location>
        <begin position="50"/>
        <end position="60"/>
    </location>
</feature>
<dbReference type="STRING" id="1476583.DEIPH_ctg011orf0063"/>
<sequence length="144" mass="15909">MDPTYLSQMVNGKVNWVNSSYFPALVTALGLKAEQVRELKPGVFIEIPAPTSTRPGSPASTAHPLSAGAQGYRAPPAEPPIPDALREAVETFGQQPEFAPLREPRWVRYLANIPFRRTPATPGEWLAVYVSRRDEVDPPESERD</sequence>
<protein>
    <submittedName>
        <fullName evidence="2">Uncharacterized protein</fullName>
    </submittedName>
</protein>
<organism evidence="2 3">
    <name type="scientific">Deinococcus phoenicis</name>
    <dbReference type="NCBI Taxonomy" id="1476583"/>
    <lineage>
        <taxon>Bacteria</taxon>
        <taxon>Thermotogati</taxon>
        <taxon>Deinococcota</taxon>
        <taxon>Deinococci</taxon>
        <taxon>Deinococcales</taxon>
        <taxon>Deinococcaceae</taxon>
        <taxon>Deinococcus</taxon>
    </lineage>
</organism>
<keyword evidence="3" id="KW-1185">Reference proteome</keyword>
<dbReference type="PATRIC" id="fig|1476583.3.peg.690"/>
<feature type="region of interest" description="Disordered" evidence="1">
    <location>
        <begin position="49"/>
        <end position="80"/>
    </location>
</feature>
<accession>A0A016QSM6</accession>
<reference evidence="2 3" key="1">
    <citation type="submission" date="2014-03" db="EMBL/GenBank/DDBJ databases">
        <title>Draft genome sequence of Deinococcus phoenicis 1P10ME.</title>
        <authorList>
            <person name="Stepanov V.G."/>
            <person name="Vaishampayan P."/>
            <person name="Venkateswaran K."/>
            <person name="Fox G.E."/>
        </authorList>
    </citation>
    <scope>NUCLEOTIDE SEQUENCE [LARGE SCALE GENOMIC DNA]</scope>
    <source>
        <strain evidence="2 3">1P10ME</strain>
    </source>
</reference>
<gene>
    <name evidence="2" type="ORF">DEIPH_ctg011orf0063</name>
</gene>